<reference evidence="2" key="1">
    <citation type="submission" date="2022-05" db="EMBL/GenBank/DDBJ databases">
        <title>Draft genome sequence of Clostridium tertium strain CP3 isolated from Peru.</title>
        <authorList>
            <person name="Hurtado R."/>
            <person name="Lima L."/>
            <person name="Sousa T."/>
            <person name="Jaiswal A.K."/>
            <person name="Tiwari S."/>
            <person name="Maturrano L."/>
            <person name="Brenig B."/>
            <person name="Azevedo V."/>
        </authorList>
    </citation>
    <scope>NUCLEOTIDE SEQUENCE</scope>
    <source>
        <strain evidence="2">CP3</strain>
    </source>
</reference>
<evidence type="ECO:0000313" key="2">
    <source>
        <dbReference type="EMBL" id="MDC4240521.1"/>
    </source>
</evidence>
<dbReference type="RefSeq" id="WP_008676818.1">
    <property type="nucleotide sequence ID" value="NZ_CABKOG010000003.1"/>
</dbReference>
<organism evidence="2 3">
    <name type="scientific">Clostridium tertium</name>
    <dbReference type="NCBI Taxonomy" id="1559"/>
    <lineage>
        <taxon>Bacteria</taxon>
        <taxon>Bacillati</taxon>
        <taxon>Bacillota</taxon>
        <taxon>Clostridia</taxon>
        <taxon>Eubacteriales</taxon>
        <taxon>Clostridiaceae</taxon>
        <taxon>Clostridium</taxon>
    </lineage>
</organism>
<dbReference type="CDD" id="cd09277">
    <property type="entry name" value="RNase_HI_bacteria_like"/>
    <property type="match status" value="1"/>
</dbReference>
<keyword evidence="3" id="KW-1185">Reference proteome</keyword>
<dbReference type="GO" id="GO:0003676">
    <property type="term" value="F:nucleic acid binding"/>
    <property type="evidence" value="ECO:0007669"/>
    <property type="project" value="InterPro"/>
</dbReference>
<dbReference type="PROSITE" id="PS50879">
    <property type="entry name" value="RNASE_H_1"/>
    <property type="match status" value="1"/>
</dbReference>
<dbReference type="SUPFAM" id="SSF53098">
    <property type="entry name" value="Ribonuclease H-like"/>
    <property type="match status" value="1"/>
</dbReference>
<dbReference type="InterPro" id="IPR036397">
    <property type="entry name" value="RNaseH_sf"/>
</dbReference>
<accession>A0A9X3XLI1</accession>
<dbReference type="GO" id="GO:0004523">
    <property type="term" value="F:RNA-DNA hybrid ribonuclease activity"/>
    <property type="evidence" value="ECO:0007669"/>
    <property type="project" value="InterPro"/>
</dbReference>
<dbReference type="InterPro" id="IPR009027">
    <property type="entry name" value="Ribosomal_bL9/RNase_H1_N"/>
</dbReference>
<dbReference type="InterPro" id="IPR037056">
    <property type="entry name" value="RNase_H1_N_sf"/>
</dbReference>
<dbReference type="Gene3D" id="3.30.420.10">
    <property type="entry name" value="Ribonuclease H-like superfamily/Ribonuclease H"/>
    <property type="match status" value="1"/>
</dbReference>
<dbReference type="EMBL" id="JAMRYU010000010">
    <property type="protein sequence ID" value="MDC4240521.1"/>
    <property type="molecule type" value="Genomic_DNA"/>
</dbReference>
<dbReference type="Pfam" id="PF00075">
    <property type="entry name" value="RNase_H"/>
    <property type="match status" value="1"/>
</dbReference>
<dbReference type="InterPro" id="IPR002156">
    <property type="entry name" value="RNaseH_domain"/>
</dbReference>
<dbReference type="Proteomes" id="UP001141183">
    <property type="component" value="Unassembled WGS sequence"/>
</dbReference>
<evidence type="ECO:0000313" key="3">
    <source>
        <dbReference type="Proteomes" id="UP001141183"/>
    </source>
</evidence>
<protein>
    <submittedName>
        <fullName evidence="2">Ribonuclease H family protein</fullName>
    </submittedName>
</protein>
<dbReference type="InterPro" id="IPR012337">
    <property type="entry name" value="RNaseH-like_sf"/>
</dbReference>
<dbReference type="InterPro" id="IPR011320">
    <property type="entry name" value="RNase_H1_N"/>
</dbReference>
<dbReference type="AlphaFoldDB" id="A0A9X3XLI1"/>
<sequence>MGKKVYAIKEGFNFTTNEKVENIIVNTWAECLKYVKGVKGAKYKSFEDINEAKKFLEEGSKLLKKGIDKYPEDCLHIYVDGSYSISTEKYSYGLVAVRDNIVEYIESSAAKDNTKSNIRQIAGELEAAIKGVEYAIRNNDKKVVIFHDYEGIAHHATGFWERREESSINYYNKMNELIKSGIEVIFVKVDSHTGDLFNEIADEKCKQELSIVSDRVVDKWLDKNELYVASNKIKKEILEIVNGKEGKIIVVGNSEEDVAISLDSCNSEGSTNENCTNGENESIKIIDQLKIFMKKISLENQLDVLKYAEYLYNKQK</sequence>
<comment type="caution">
    <text evidence="2">The sequence shown here is derived from an EMBL/GenBank/DDBJ whole genome shotgun (WGS) entry which is preliminary data.</text>
</comment>
<evidence type="ECO:0000259" key="1">
    <source>
        <dbReference type="PROSITE" id="PS50879"/>
    </source>
</evidence>
<proteinExistence type="predicted"/>
<dbReference type="SUPFAM" id="SSF55658">
    <property type="entry name" value="L9 N-domain-like"/>
    <property type="match status" value="1"/>
</dbReference>
<dbReference type="Pfam" id="PF01693">
    <property type="entry name" value="Cauli_VI"/>
    <property type="match status" value="1"/>
</dbReference>
<gene>
    <name evidence="2" type="ORF">NE398_10155</name>
</gene>
<feature type="domain" description="RNase H type-1" evidence="1">
    <location>
        <begin position="71"/>
        <end position="210"/>
    </location>
</feature>
<name>A0A9X3XLI1_9CLOT</name>
<dbReference type="Gene3D" id="3.40.970.10">
    <property type="entry name" value="Ribonuclease H1, N-terminal domain"/>
    <property type="match status" value="1"/>
</dbReference>